<proteinExistence type="predicted"/>
<keyword evidence="3" id="KW-1185">Reference proteome</keyword>
<dbReference type="RefSeq" id="XP_066079020.1">
    <property type="nucleotide sequence ID" value="XM_066222923.1"/>
</dbReference>
<dbReference type="AlphaFoldDB" id="A0AAX4K540"/>
<sequence>MPSEPRVTRSRTAGDRPPRPHPQYSLSFLTRPSVVAPVVSSPSIAPASSDSGLESDVSELSAISSAAAPAISESLGPTPVTAATPTASASTSKPTQSAKPDTHLKKKRKTSPVPATIPPLIRTNSTQKASSTSTPNNGKSKTPRVTTAGAGVPTRTQKALLIRESTASSRAGSQHVVEDDSPLPPPPPRTGMGEGSFPIPKESFLRNDNNILRQEAEFIITQAERHARELEKRKDRAERNGEIPVSGKRNRRSINYNENNNREDGDIDMSDEDDDNDDSDNYYGGRYVEGQAGPGPSTSSNARSKQRQSSSTMNFPIPNRDQSFEGQFNQLQKEQKAHILAERLIEQSRPPNFPKNAKPQIILANNNHPNGSLISNKRDKVERTYQDGLSGLNSEMESDAQGFVDNVKDNLRAILKYYFPERTPRRDAFCERIGRGLAQLGWELTDNSDAALLP</sequence>
<organism evidence="2 3">
    <name type="scientific">Kwoniella dendrophila CBS 6074</name>
    <dbReference type="NCBI Taxonomy" id="1295534"/>
    <lineage>
        <taxon>Eukaryota</taxon>
        <taxon>Fungi</taxon>
        <taxon>Dikarya</taxon>
        <taxon>Basidiomycota</taxon>
        <taxon>Agaricomycotina</taxon>
        <taxon>Tremellomycetes</taxon>
        <taxon>Tremellales</taxon>
        <taxon>Cryptococcaceae</taxon>
        <taxon>Kwoniella</taxon>
    </lineage>
</organism>
<feature type="compositionally biased region" description="Polar residues" evidence="1">
    <location>
        <begin position="122"/>
        <end position="145"/>
    </location>
</feature>
<accession>A0AAX4K540</accession>
<dbReference type="Proteomes" id="UP001355207">
    <property type="component" value="Chromosome 10"/>
</dbReference>
<feature type="region of interest" description="Disordered" evidence="1">
    <location>
        <begin position="40"/>
        <end position="203"/>
    </location>
</feature>
<dbReference type="EMBL" id="CP144107">
    <property type="protein sequence ID" value="WWC92258.1"/>
    <property type="molecule type" value="Genomic_DNA"/>
</dbReference>
<name>A0AAX4K540_9TREE</name>
<feature type="compositionally biased region" description="Basic and acidic residues" evidence="1">
    <location>
        <begin position="227"/>
        <end position="241"/>
    </location>
</feature>
<feature type="region of interest" description="Disordered" evidence="1">
    <location>
        <begin position="1"/>
        <end position="26"/>
    </location>
</feature>
<dbReference type="GeneID" id="91097881"/>
<protein>
    <submittedName>
        <fullName evidence="2">Uncharacterized protein</fullName>
    </submittedName>
</protein>
<feature type="region of interest" description="Disordered" evidence="1">
    <location>
        <begin position="227"/>
        <end position="318"/>
    </location>
</feature>
<evidence type="ECO:0000313" key="3">
    <source>
        <dbReference type="Proteomes" id="UP001355207"/>
    </source>
</evidence>
<feature type="compositionally biased region" description="Low complexity" evidence="1">
    <location>
        <begin position="40"/>
        <end position="49"/>
    </location>
</feature>
<gene>
    <name evidence="2" type="ORF">L201_007212</name>
</gene>
<feature type="compositionally biased region" description="Acidic residues" evidence="1">
    <location>
        <begin position="265"/>
        <end position="280"/>
    </location>
</feature>
<evidence type="ECO:0000256" key="1">
    <source>
        <dbReference type="SAM" id="MobiDB-lite"/>
    </source>
</evidence>
<feature type="compositionally biased region" description="Low complexity" evidence="1">
    <location>
        <begin position="58"/>
        <end position="98"/>
    </location>
</feature>
<reference evidence="2 3" key="1">
    <citation type="submission" date="2024-01" db="EMBL/GenBank/DDBJ databases">
        <title>Comparative genomics of Cryptococcus and Kwoniella reveals pathogenesis evolution and contrasting modes of karyotype evolution via chromosome fusion or intercentromeric recombination.</title>
        <authorList>
            <person name="Coelho M.A."/>
            <person name="David-Palma M."/>
            <person name="Shea T."/>
            <person name="Bowers K."/>
            <person name="McGinley-Smith S."/>
            <person name="Mohammad A.W."/>
            <person name="Gnirke A."/>
            <person name="Yurkov A.M."/>
            <person name="Nowrousian M."/>
            <person name="Sun S."/>
            <person name="Cuomo C.A."/>
            <person name="Heitman J."/>
        </authorList>
    </citation>
    <scope>NUCLEOTIDE SEQUENCE [LARGE SCALE GENOMIC DNA]</scope>
    <source>
        <strain evidence="2 3">CBS 6074</strain>
    </source>
</reference>
<evidence type="ECO:0000313" key="2">
    <source>
        <dbReference type="EMBL" id="WWC92258.1"/>
    </source>
</evidence>
<feature type="compositionally biased region" description="Polar residues" evidence="1">
    <location>
        <begin position="296"/>
        <end position="318"/>
    </location>
</feature>